<accession>A0A3A9K9B9</accession>
<evidence type="ECO:0000313" key="2">
    <source>
        <dbReference type="EMBL" id="RKL69097.1"/>
    </source>
</evidence>
<reference evidence="2 3" key="1">
    <citation type="submission" date="2017-10" db="EMBL/GenBank/DDBJ databases">
        <title>Bacillus sp. nov., a halophilic bacterium isolated from a Keqin Lake.</title>
        <authorList>
            <person name="Wang H."/>
        </authorList>
    </citation>
    <scope>NUCLEOTIDE SEQUENCE [LARGE SCALE GENOMIC DNA]</scope>
    <source>
        <strain evidence="2 3">KCTC 13187</strain>
    </source>
</reference>
<name>A0A3A9K9B9_9BACI</name>
<dbReference type="Proteomes" id="UP000281498">
    <property type="component" value="Unassembled WGS sequence"/>
</dbReference>
<gene>
    <name evidence="2" type="ORF">CR203_03405</name>
</gene>
<evidence type="ECO:0000256" key="1">
    <source>
        <dbReference type="SAM" id="MobiDB-lite"/>
    </source>
</evidence>
<organism evidence="2 3">
    <name type="scientific">Salipaludibacillus neizhouensis</name>
    <dbReference type="NCBI Taxonomy" id="885475"/>
    <lineage>
        <taxon>Bacteria</taxon>
        <taxon>Bacillati</taxon>
        <taxon>Bacillota</taxon>
        <taxon>Bacilli</taxon>
        <taxon>Bacillales</taxon>
        <taxon>Bacillaceae</taxon>
    </lineage>
</organism>
<protein>
    <submittedName>
        <fullName evidence="2">Uncharacterized protein</fullName>
    </submittedName>
</protein>
<feature type="region of interest" description="Disordered" evidence="1">
    <location>
        <begin position="21"/>
        <end position="60"/>
    </location>
</feature>
<dbReference type="EMBL" id="PDOE01000001">
    <property type="protein sequence ID" value="RKL69097.1"/>
    <property type="molecule type" value="Genomic_DNA"/>
</dbReference>
<proteinExistence type="predicted"/>
<keyword evidence="3" id="KW-1185">Reference proteome</keyword>
<sequence>MFQIEKFENRQYLRNNETNEELNIDNVNKEFGNEDGPPELNKNNRSNLRNGRSENDNKIK</sequence>
<comment type="caution">
    <text evidence="2">The sequence shown here is derived from an EMBL/GenBank/DDBJ whole genome shotgun (WGS) entry which is preliminary data.</text>
</comment>
<feature type="compositionally biased region" description="Polar residues" evidence="1">
    <location>
        <begin position="41"/>
        <end position="50"/>
    </location>
</feature>
<dbReference type="RefSeq" id="WP_110936264.1">
    <property type="nucleotide sequence ID" value="NZ_PDOE01000001.1"/>
</dbReference>
<feature type="compositionally biased region" description="Basic and acidic residues" evidence="1">
    <location>
        <begin position="51"/>
        <end position="60"/>
    </location>
</feature>
<dbReference type="AlphaFoldDB" id="A0A3A9K9B9"/>
<evidence type="ECO:0000313" key="3">
    <source>
        <dbReference type="Proteomes" id="UP000281498"/>
    </source>
</evidence>